<keyword evidence="19" id="KW-1185">Reference proteome</keyword>
<evidence type="ECO:0000259" key="17">
    <source>
        <dbReference type="PROSITE" id="PS51387"/>
    </source>
</evidence>
<dbReference type="GO" id="GO:0071555">
    <property type="term" value="P:cell wall organization"/>
    <property type="evidence" value="ECO:0007669"/>
    <property type="project" value="UniProtKB-KW"/>
</dbReference>
<dbReference type="Pfam" id="PF01565">
    <property type="entry name" value="FAD_binding_4"/>
    <property type="match status" value="1"/>
</dbReference>
<dbReference type="RefSeq" id="WP_118277872.1">
    <property type="nucleotide sequence ID" value="NZ_AP019695.1"/>
</dbReference>
<dbReference type="PROSITE" id="PS51387">
    <property type="entry name" value="FAD_PCMH"/>
    <property type="match status" value="1"/>
</dbReference>
<evidence type="ECO:0000256" key="16">
    <source>
        <dbReference type="HAMAP-Rule" id="MF_00037"/>
    </source>
</evidence>
<evidence type="ECO:0000256" key="15">
    <source>
        <dbReference type="ARBA" id="ARBA00048914"/>
    </source>
</evidence>
<dbReference type="PANTHER" id="PTHR21071:SF4">
    <property type="entry name" value="UDP-N-ACETYLENOLPYRUVOYLGLUCOSAMINE REDUCTASE"/>
    <property type="match status" value="1"/>
</dbReference>
<dbReference type="Gene3D" id="3.90.78.10">
    <property type="entry name" value="UDP-N-acetylenolpyruvoylglucosamine reductase, C-terminal domain"/>
    <property type="match status" value="1"/>
</dbReference>
<sequence>MIVKKRLDTYADVEEQVSLKTRTTFRIGGNCRYFIYPKNEICFLRILQILKEENISWKIFGKGSNILCSDDDFDGAVICLDRYMSDFYFEEDGSVMAQAGCSIILLAHEAMKRSFSGLEFASGIPGTVGGAVYMNAGAYKSDMAAVLQEVYVYKDGAISCMKKEELDFAYRHSIFQTHSDWVVLGCRIKLNEGNQKEIRDLMDSRRKRRMDAQPLNKPCAGSTFRNPVEKQAWQLIDEAQLRGARIGGAMVSMKHSNFIVNEENATAKDVLALIEKIQKTVKEQTGIELRCEVEMFNWKK</sequence>
<comment type="cofactor">
    <cofactor evidence="1 16">
        <name>FAD</name>
        <dbReference type="ChEBI" id="CHEBI:57692"/>
    </cofactor>
</comment>
<dbReference type="UniPathway" id="UPA00219"/>
<feature type="active site" evidence="16">
    <location>
        <position position="171"/>
    </location>
</feature>
<keyword evidence="6 16" id="KW-0132">Cell division</keyword>
<evidence type="ECO:0000256" key="11">
    <source>
        <dbReference type="ARBA" id="ARBA00022984"/>
    </source>
</evidence>
<dbReference type="InterPro" id="IPR016169">
    <property type="entry name" value="FAD-bd_PCMH_sub2"/>
</dbReference>
<dbReference type="PANTHER" id="PTHR21071">
    <property type="entry name" value="UDP-N-ACETYLENOLPYRUVOYLGLUCOSAMINE REDUCTASE"/>
    <property type="match status" value="1"/>
</dbReference>
<evidence type="ECO:0000256" key="2">
    <source>
        <dbReference type="ARBA" id="ARBA00003921"/>
    </source>
</evidence>
<dbReference type="InterPro" id="IPR036635">
    <property type="entry name" value="MurB_C_sf"/>
</dbReference>
<evidence type="ECO:0000256" key="12">
    <source>
        <dbReference type="ARBA" id="ARBA00023002"/>
    </source>
</evidence>
<evidence type="ECO:0000256" key="9">
    <source>
        <dbReference type="ARBA" id="ARBA00022857"/>
    </source>
</evidence>
<evidence type="ECO:0000256" key="7">
    <source>
        <dbReference type="ARBA" id="ARBA00022630"/>
    </source>
</evidence>
<comment type="similarity">
    <text evidence="16">Belongs to the MurB family.</text>
</comment>
<dbReference type="NCBIfam" id="TIGR00179">
    <property type="entry name" value="murB"/>
    <property type="match status" value="1"/>
</dbReference>
<dbReference type="HAMAP" id="MF_00037">
    <property type="entry name" value="MurB"/>
    <property type="match status" value="1"/>
</dbReference>
<dbReference type="GO" id="GO:0008360">
    <property type="term" value="P:regulation of cell shape"/>
    <property type="evidence" value="ECO:0007669"/>
    <property type="project" value="UniProtKB-KW"/>
</dbReference>
<dbReference type="InterPro" id="IPR006094">
    <property type="entry name" value="Oxid_FAD_bind_N"/>
</dbReference>
<evidence type="ECO:0000256" key="5">
    <source>
        <dbReference type="ARBA" id="ARBA00022490"/>
    </source>
</evidence>
<evidence type="ECO:0000256" key="14">
    <source>
        <dbReference type="ARBA" id="ARBA00023316"/>
    </source>
</evidence>
<keyword evidence="7 16" id="KW-0285">Flavoprotein</keyword>
<dbReference type="Gene3D" id="3.30.43.10">
    <property type="entry name" value="Uridine Diphospho-n-acetylenolpyruvylglucosamine Reductase, domain 2"/>
    <property type="match status" value="1"/>
</dbReference>
<keyword evidence="14 16" id="KW-0961">Cell wall biogenesis/degradation</keyword>
<dbReference type="NCBIfam" id="NF010480">
    <property type="entry name" value="PRK13905.1"/>
    <property type="match status" value="1"/>
</dbReference>
<dbReference type="AlphaFoldDB" id="A0A6N4TH67"/>
<evidence type="ECO:0000313" key="18">
    <source>
        <dbReference type="EMBL" id="BBK22067.1"/>
    </source>
</evidence>
<evidence type="ECO:0000256" key="1">
    <source>
        <dbReference type="ARBA" id="ARBA00001974"/>
    </source>
</evidence>
<evidence type="ECO:0000256" key="13">
    <source>
        <dbReference type="ARBA" id="ARBA00023306"/>
    </source>
</evidence>
<dbReference type="EMBL" id="AP019695">
    <property type="protein sequence ID" value="BBK22067.1"/>
    <property type="molecule type" value="Genomic_DNA"/>
</dbReference>
<comment type="catalytic activity">
    <reaction evidence="15 16">
        <text>UDP-N-acetyl-alpha-D-muramate + NADP(+) = UDP-N-acetyl-3-O-(1-carboxyvinyl)-alpha-D-glucosamine + NADPH + H(+)</text>
        <dbReference type="Rhea" id="RHEA:12248"/>
        <dbReference type="ChEBI" id="CHEBI:15378"/>
        <dbReference type="ChEBI" id="CHEBI:57783"/>
        <dbReference type="ChEBI" id="CHEBI:58349"/>
        <dbReference type="ChEBI" id="CHEBI:68483"/>
        <dbReference type="ChEBI" id="CHEBI:70757"/>
        <dbReference type="EC" id="1.3.1.98"/>
    </reaction>
</comment>
<dbReference type="KEGG" id="aarg:Aargi30884_09700"/>
<dbReference type="InterPro" id="IPR016166">
    <property type="entry name" value="FAD-bd_PCMH"/>
</dbReference>
<evidence type="ECO:0000256" key="3">
    <source>
        <dbReference type="ARBA" id="ARBA00004496"/>
    </source>
</evidence>
<dbReference type="GO" id="GO:0071949">
    <property type="term" value="F:FAD binding"/>
    <property type="evidence" value="ECO:0007669"/>
    <property type="project" value="InterPro"/>
</dbReference>
<dbReference type="InterPro" id="IPR011601">
    <property type="entry name" value="MurB_C"/>
</dbReference>
<reference evidence="19" key="1">
    <citation type="submission" date="2019-05" db="EMBL/GenBank/DDBJ databases">
        <title>Complete genome sequencing of Absiella argi strain JCM 30884.</title>
        <authorList>
            <person name="Sakamoto M."/>
            <person name="Murakami T."/>
            <person name="Mori H."/>
        </authorList>
    </citation>
    <scope>NUCLEOTIDE SEQUENCE [LARGE SCALE GENOMIC DNA]</scope>
    <source>
        <strain evidence="19">JCM 30884</strain>
    </source>
</reference>
<dbReference type="GO" id="GO:0005829">
    <property type="term" value="C:cytosol"/>
    <property type="evidence" value="ECO:0007669"/>
    <property type="project" value="TreeGrafter"/>
</dbReference>
<comment type="function">
    <text evidence="2 16">Cell wall formation.</text>
</comment>
<evidence type="ECO:0000256" key="8">
    <source>
        <dbReference type="ARBA" id="ARBA00022827"/>
    </source>
</evidence>
<dbReference type="GO" id="GO:0008762">
    <property type="term" value="F:UDP-N-acetylmuramate dehydrogenase activity"/>
    <property type="evidence" value="ECO:0007669"/>
    <property type="project" value="UniProtKB-UniRule"/>
</dbReference>
<dbReference type="Gene3D" id="3.30.465.10">
    <property type="match status" value="1"/>
</dbReference>
<comment type="pathway">
    <text evidence="4 16">Cell wall biogenesis; peptidoglycan biosynthesis.</text>
</comment>
<keyword evidence="11 16" id="KW-0573">Peptidoglycan synthesis</keyword>
<evidence type="ECO:0000313" key="19">
    <source>
        <dbReference type="Proteomes" id="UP000464754"/>
    </source>
</evidence>
<evidence type="ECO:0000256" key="4">
    <source>
        <dbReference type="ARBA" id="ARBA00004752"/>
    </source>
</evidence>
<keyword evidence="9 16" id="KW-0521">NADP</keyword>
<keyword evidence="13 16" id="KW-0131">Cell cycle</keyword>
<dbReference type="InterPro" id="IPR016167">
    <property type="entry name" value="FAD-bd_PCMH_sub1"/>
</dbReference>
<dbReference type="SUPFAM" id="SSF56176">
    <property type="entry name" value="FAD-binding/transporter-associated domain-like"/>
    <property type="match status" value="1"/>
</dbReference>
<dbReference type="InterPro" id="IPR036318">
    <property type="entry name" value="FAD-bd_PCMH-like_sf"/>
</dbReference>
<feature type="domain" description="FAD-binding PCMH-type" evidence="17">
    <location>
        <begin position="26"/>
        <end position="193"/>
    </location>
</feature>
<protein>
    <recommendedName>
        <fullName evidence="16">UDP-N-acetylenolpyruvoylglucosamine reductase</fullName>
        <ecNumber evidence="16">1.3.1.98</ecNumber>
    </recommendedName>
    <alternativeName>
        <fullName evidence="16">UDP-N-acetylmuramate dehydrogenase</fullName>
    </alternativeName>
</protein>
<keyword evidence="12 16" id="KW-0560">Oxidoreductase</keyword>
<comment type="subcellular location">
    <subcellularLocation>
        <location evidence="3 16">Cytoplasm</location>
    </subcellularLocation>
</comment>
<organism evidence="18 19">
    <name type="scientific">Amedibacterium intestinale</name>
    <dbReference type="NCBI Taxonomy" id="2583452"/>
    <lineage>
        <taxon>Bacteria</taxon>
        <taxon>Bacillati</taxon>
        <taxon>Bacillota</taxon>
        <taxon>Erysipelotrichia</taxon>
        <taxon>Erysipelotrichales</taxon>
        <taxon>Erysipelotrichaceae</taxon>
        <taxon>Amedibacterium</taxon>
    </lineage>
</organism>
<dbReference type="GO" id="GO:0009252">
    <property type="term" value="P:peptidoglycan biosynthetic process"/>
    <property type="evidence" value="ECO:0007669"/>
    <property type="project" value="UniProtKB-UniRule"/>
</dbReference>
<proteinExistence type="inferred from homology"/>
<feature type="active site" evidence="16">
    <location>
        <position position="292"/>
    </location>
</feature>
<keyword evidence="5 16" id="KW-0963">Cytoplasm</keyword>
<keyword evidence="8 16" id="KW-0274">FAD</keyword>
<evidence type="ECO:0000256" key="10">
    <source>
        <dbReference type="ARBA" id="ARBA00022960"/>
    </source>
</evidence>
<keyword evidence="10 16" id="KW-0133">Cell shape</keyword>
<dbReference type="Pfam" id="PF02873">
    <property type="entry name" value="MurB_C"/>
    <property type="match status" value="1"/>
</dbReference>
<gene>
    <name evidence="18" type="primary">murB1</name>
    <name evidence="16" type="synonym">murB</name>
    <name evidence="18" type="ORF">Aargi30884_09700</name>
</gene>
<name>A0A6N4TH67_9FIRM</name>
<accession>A0A6N4TH67</accession>
<dbReference type="EC" id="1.3.1.98" evidence="16"/>
<dbReference type="Proteomes" id="UP000464754">
    <property type="component" value="Chromosome"/>
</dbReference>
<dbReference type="GO" id="GO:0051301">
    <property type="term" value="P:cell division"/>
    <property type="evidence" value="ECO:0007669"/>
    <property type="project" value="UniProtKB-KW"/>
</dbReference>
<feature type="active site" description="Proton donor" evidence="16">
    <location>
        <position position="222"/>
    </location>
</feature>
<dbReference type="InterPro" id="IPR003170">
    <property type="entry name" value="MurB"/>
</dbReference>
<dbReference type="SUPFAM" id="SSF56194">
    <property type="entry name" value="Uridine diphospho-N-Acetylenolpyruvylglucosamine reductase, MurB, C-terminal domain"/>
    <property type="match status" value="1"/>
</dbReference>
<evidence type="ECO:0000256" key="6">
    <source>
        <dbReference type="ARBA" id="ARBA00022618"/>
    </source>
</evidence>